<keyword evidence="1" id="KW-1133">Transmembrane helix</keyword>
<gene>
    <name evidence="2" type="ORF">METZ01_LOCUS152127</name>
</gene>
<dbReference type="AlphaFoldDB" id="A0A382AE77"/>
<feature type="transmembrane region" description="Helical" evidence="1">
    <location>
        <begin position="20"/>
        <end position="41"/>
    </location>
</feature>
<reference evidence="2" key="1">
    <citation type="submission" date="2018-05" db="EMBL/GenBank/DDBJ databases">
        <authorList>
            <person name="Lanie J.A."/>
            <person name="Ng W.-L."/>
            <person name="Kazmierczak K.M."/>
            <person name="Andrzejewski T.M."/>
            <person name="Davidsen T.M."/>
            <person name="Wayne K.J."/>
            <person name="Tettelin H."/>
            <person name="Glass J.I."/>
            <person name="Rusch D."/>
            <person name="Podicherti R."/>
            <person name="Tsui H.-C.T."/>
            <person name="Winkler M.E."/>
        </authorList>
    </citation>
    <scope>NUCLEOTIDE SEQUENCE</scope>
</reference>
<name>A0A382AE77_9ZZZZ</name>
<protein>
    <submittedName>
        <fullName evidence="2">Uncharacterized protein</fullName>
    </submittedName>
</protein>
<dbReference type="EMBL" id="UINC01024832">
    <property type="protein sequence ID" value="SVA99273.1"/>
    <property type="molecule type" value="Genomic_DNA"/>
</dbReference>
<evidence type="ECO:0000256" key="1">
    <source>
        <dbReference type="SAM" id="Phobius"/>
    </source>
</evidence>
<evidence type="ECO:0000313" key="2">
    <source>
        <dbReference type="EMBL" id="SVA99273.1"/>
    </source>
</evidence>
<keyword evidence="1" id="KW-0812">Transmembrane</keyword>
<keyword evidence="1" id="KW-0472">Membrane</keyword>
<organism evidence="2">
    <name type="scientific">marine metagenome</name>
    <dbReference type="NCBI Taxonomy" id="408172"/>
    <lineage>
        <taxon>unclassified sequences</taxon>
        <taxon>metagenomes</taxon>
        <taxon>ecological metagenomes</taxon>
    </lineage>
</organism>
<feature type="transmembrane region" description="Helical" evidence="1">
    <location>
        <begin position="47"/>
        <end position="68"/>
    </location>
</feature>
<accession>A0A382AE77</accession>
<proteinExistence type="predicted"/>
<sequence>MFRNEFKSLNDLNFEGHKLLTKSFLIFGFFLVVLAGLIFMFPAIIGMVFAIFIFLAGLFVLVAGYYFWQTKDDQNYNLNSLDAEFNFLKTNYNRPRHYHFKNIRFIRW</sequence>